<dbReference type="AlphaFoldDB" id="A0AAN6XX23"/>
<gene>
    <name evidence="4" type="ORF">QBC37DRAFT_354045</name>
</gene>
<dbReference type="GO" id="GO:0016787">
    <property type="term" value="F:hydrolase activity"/>
    <property type="evidence" value="ECO:0007669"/>
    <property type="project" value="UniProtKB-KW"/>
</dbReference>
<dbReference type="SUPFAM" id="SSF53474">
    <property type="entry name" value="alpha/beta-Hydrolases"/>
    <property type="match status" value="1"/>
</dbReference>
<feature type="region of interest" description="Disordered" evidence="2">
    <location>
        <begin position="108"/>
        <end position="130"/>
    </location>
</feature>
<keyword evidence="5" id="KW-1185">Reference proteome</keyword>
<dbReference type="InterPro" id="IPR050300">
    <property type="entry name" value="GDXG_lipolytic_enzyme"/>
</dbReference>
<dbReference type="InterPro" id="IPR013094">
    <property type="entry name" value="AB_hydrolase_3"/>
</dbReference>
<accession>A0AAN6XX23</accession>
<feature type="compositionally biased region" description="Basic and acidic residues" evidence="2">
    <location>
        <begin position="255"/>
        <end position="269"/>
    </location>
</feature>
<proteinExistence type="predicted"/>
<reference evidence="4" key="1">
    <citation type="journal article" date="2023" name="Mol. Phylogenet. Evol.">
        <title>Genome-scale phylogeny and comparative genomics of the fungal order Sordariales.</title>
        <authorList>
            <person name="Hensen N."/>
            <person name="Bonometti L."/>
            <person name="Westerberg I."/>
            <person name="Brannstrom I.O."/>
            <person name="Guillou S."/>
            <person name="Cros-Aarteil S."/>
            <person name="Calhoun S."/>
            <person name="Haridas S."/>
            <person name="Kuo A."/>
            <person name="Mondo S."/>
            <person name="Pangilinan J."/>
            <person name="Riley R."/>
            <person name="LaButti K."/>
            <person name="Andreopoulos B."/>
            <person name="Lipzen A."/>
            <person name="Chen C."/>
            <person name="Yan M."/>
            <person name="Daum C."/>
            <person name="Ng V."/>
            <person name="Clum A."/>
            <person name="Steindorff A."/>
            <person name="Ohm R.A."/>
            <person name="Martin F."/>
            <person name="Silar P."/>
            <person name="Natvig D.O."/>
            <person name="Lalanne C."/>
            <person name="Gautier V."/>
            <person name="Ament-Velasquez S.L."/>
            <person name="Kruys A."/>
            <person name="Hutchinson M.I."/>
            <person name="Powell A.J."/>
            <person name="Barry K."/>
            <person name="Miller A.N."/>
            <person name="Grigoriev I.V."/>
            <person name="Debuchy R."/>
            <person name="Gladieux P."/>
            <person name="Hiltunen Thoren M."/>
            <person name="Johannesson H."/>
        </authorList>
    </citation>
    <scope>NUCLEOTIDE SEQUENCE</scope>
    <source>
        <strain evidence="4">PSN293</strain>
    </source>
</reference>
<keyword evidence="1 4" id="KW-0378">Hydrolase</keyword>
<dbReference type="EMBL" id="MU858255">
    <property type="protein sequence ID" value="KAK4208166.1"/>
    <property type="molecule type" value="Genomic_DNA"/>
</dbReference>
<evidence type="ECO:0000259" key="3">
    <source>
        <dbReference type="Pfam" id="PF07859"/>
    </source>
</evidence>
<evidence type="ECO:0000313" key="4">
    <source>
        <dbReference type="EMBL" id="KAK4208166.1"/>
    </source>
</evidence>
<dbReference type="Pfam" id="PF07859">
    <property type="entry name" value="Abhydrolase_3"/>
    <property type="match status" value="1"/>
</dbReference>
<evidence type="ECO:0000256" key="1">
    <source>
        <dbReference type="ARBA" id="ARBA00022801"/>
    </source>
</evidence>
<dbReference type="PANTHER" id="PTHR48081:SF8">
    <property type="entry name" value="ALPHA_BETA HYDROLASE FOLD-3 DOMAIN-CONTAINING PROTEIN-RELATED"/>
    <property type="match status" value="1"/>
</dbReference>
<evidence type="ECO:0000256" key="2">
    <source>
        <dbReference type="SAM" id="MobiDB-lite"/>
    </source>
</evidence>
<comment type="caution">
    <text evidence="4">The sequence shown here is derived from an EMBL/GenBank/DDBJ whole genome shotgun (WGS) entry which is preliminary data.</text>
</comment>
<dbReference type="Proteomes" id="UP001301769">
    <property type="component" value="Unassembled WGS sequence"/>
</dbReference>
<name>A0AAN6XX23_9PEZI</name>
<dbReference type="PANTHER" id="PTHR48081">
    <property type="entry name" value="AB HYDROLASE SUPERFAMILY PROTEIN C4A8.06C"/>
    <property type="match status" value="1"/>
</dbReference>
<sequence>MASSPPPSPETVSANADDRIDVLHFDRPQTPLATMPALLPTPDATPRQLVSGKRELSLSLVPAINPELADSPTLIRTSPSLPRNQREVIATEVQMGVRFITAEAQEAPTLPPRPLGADGIDEPRTSNQDTWRISDYRPEFLLPARPTVQTTVDHATLARAPFDGTPLQELPRSQLSKSAEAHCPLKHTERRAGSYPDGKSGSSGAGDFAIDILPSPTSAYHRIPDDYRPAGQNRRQSRSGSSRRNKDVGAGGGRDTFREVDLESGRSRHEWDTPPVIERAFHAASVSIFQGLAVPMGLYRGFRDNYYPPPERPDIIKAYPVRRRLPVRIFFPSHHDLTSPALLPTLFTIHGGGFTVGYASDDDKWNRTFADTYTIIIISLNYSKAPWACFPAPLHDVEALYHAVLNDESLPIDRMRTALSGFDAGANLALALSQLPSVQTGREPSPLIPICGILDFTTSASEKSKTRPYKRSLRGPRGWGPGLDLMAKTLPSSAWSYIPYGHDTSDPLLSPFYAKRSDLPPHVFVIGAELDCLAHESWRAACSWAGGQKSVVLPGGDVVVGRKGVSRWRGCLDDAAGLDADKFGWVVYHGRETNEEEEEDKIVGSTRWLLVPDVVHGFDSAPWRNKYLWGDEEARMDAEMKTIAYQREMAEWLWGTVWK</sequence>
<protein>
    <submittedName>
        <fullName evidence="4">Alpha/Beta hydrolase protein</fullName>
    </submittedName>
</protein>
<dbReference type="Gene3D" id="3.40.50.1820">
    <property type="entry name" value="alpha/beta hydrolase"/>
    <property type="match status" value="1"/>
</dbReference>
<evidence type="ECO:0000313" key="5">
    <source>
        <dbReference type="Proteomes" id="UP001301769"/>
    </source>
</evidence>
<feature type="domain" description="Alpha/beta hydrolase fold-3" evidence="3">
    <location>
        <begin position="347"/>
        <end position="548"/>
    </location>
</feature>
<organism evidence="4 5">
    <name type="scientific">Rhypophila decipiens</name>
    <dbReference type="NCBI Taxonomy" id="261697"/>
    <lineage>
        <taxon>Eukaryota</taxon>
        <taxon>Fungi</taxon>
        <taxon>Dikarya</taxon>
        <taxon>Ascomycota</taxon>
        <taxon>Pezizomycotina</taxon>
        <taxon>Sordariomycetes</taxon>
        <taxon>Sordariomycetidae</taxon>
        <taxon>Sordariales</taxon>
        <taxon>Naviculisporaceae</taxon>
        <taxon>Rhypophila</taxon>
    </lineage>
</organism>
<dbReference type="InterPro" id="IPR029058">
    <property type="entry name" value="AB_hydrolase_fold"/>
</dbReference>
<reference evidence="4" key="2">
    <citation type="submission" date="2023-05" db="EMBL/GenBank/DDBJ databases">
        <authorList>
            <consortium name="Lawrence Berkeley National Laboratory"/>
            <person name="Steindorff A."/>
            <person name="Hensen N."/>
            <person name="Bonometti L."/>
            <person name="Westerberg I."/>
            <person name="Brannstrom I.O."/>
            <person name="Guillou S."/>
            <person name="Cros-Aarteil S."/>
            <person name="Calhoun S."/>
            <person name="Haridas S."/>
            <person name="Kuo A."/>
            <person name="Mondo S."/>
            <person name="Pangilinan J."/>
            <person name="Riley R."/>
            <person name="Labutti K."/>
            <person name="Andreopoulos B."/>
            <person name="Lipzen A."/>
            <person name="Chen C."/>
            <person name="Yanf M."/>
            <person name="Daum C."/>
            <person name="Ng V."/>
            <person name="Clum A."/>
            <person name="Ohm R."/>
            <person name="Martin F."/>
            <person name="Silar P."/>
            <person name="Natvig D."/>
            <person name="Lalanne C."/>
            <person name="Gautier V."/>
            <person name="Ament-Velasquez S.L."/>
            <person name="Kruys A."/>
            <person name="Hutchinson M.I."/>
            <person name="Powell A.J."/>
            <person name="Barry K."/>
            <person name="Miller A.N."/>
            <person name="Grigoriev I.V."/>
            <person name="Debuchy R."/>
            <person name="Gladieux P."/>
            <person name="Thoren M.H."/>
            <person name="Johannesson H."/>
        </authorList>
    </citation>
    <scope>NUCLEOTIDE SEQUENCE</scope>
    <source>
        <strain evidence="4">PSN293</strain>
    </source>
</reference>
<feature type="region of interest" description="Disordered" evidence="2">
    <location>
        <begin position="159"/>
        <end position="269"/>
    </location>
</feature>